<comment type="caution">
    <text evidence="2">The sequence shown here is derived from an EMBL/GenBank/DDBJ whole genome shotgun (WGS) entry which is preliminary data.</text>
</comment>
<proteinExistence type="predicted"/>
<feature type="domain" description="Cupin type-2" evidence="1">
    <location>
        <begin position="109"/>
        <end position="165"/>
    </location>
</feature>
<dbReference type="Pfam" id="PF07883">
    <property type="entry name" value="Cupin_2"/>
    <property type="match status" value="1"/>
</dbReference>
<sequence>MTIRRVATGHNAEGKAVFASDVELEHDGGGGPIHQIWGGDYKGVRFPDAGSEPACEDEYFPRPGGFRYVMVTLAPNGADPLPELAPGTFTPRRQMRYGFDGDFPEGGGMHKSASVDLMVVLSGELTLELDDGASKTLKPGDTIIQNGTKHRWINNGDVPAVCAAVIVGIDHDDFA</sequence>
<dbReference type="InterPro" id="IPR014710">
    <property type="entry name" value="RmlC-like_jellyroll"/>
</dbReference>
<dbReference type="Gene3D" id="2.20.70.150">
    <property type="match status" value="1"/>
</dbReference>
<dbReference type="InterPro" id="IPR011051">
    <property type="entry name" value="RmlC_Cupin_sf"/>
</dbReference>
<name>A0ABT7A6H0_9ACTN</name>
<evidence type="ECO:0000313" key="2">
    <source>
        <dbReference type="EMBL" id="MDJ1136939.1"/>
    </source>
</evidence>
<dbReference type="InterPro" id="IPR047142">
    <property type="entry name" value="OryJ/VirC-like"/>
</dbReference>
<dbReference type="Gene3D" id="2.60.120.10">
    <property type="entry name" value="Jelly Rolls"/>
    <property type="match status" value="1"/>
</dbReference>
<keyword evidence="3" id="KW-1185">Reference proteome</keyword>
<evidence type="ECO:0000313" key="3">
    <source>
        <dbReference type="Proteomes" id="UP001214441"/>
    </source>
</evidence>
<dbReference type="PANTHER" id="PTHR36156">
    <property type="entry name" value="SLR2101 PROTEIN"/>
    <property type="match status" value="1"/>
</dbReference>
<dbReference type="EMBL" id="JANCPR020000048">
    <property type="protein sequence ID" value="MDJ1136939.1"/>
    <property type="molecule type" value="Genomic_DNA"/>
</dbReference>
<dbReference type="InterPro" id="IPR013096">
    <property type="entry name" value="Cupin_2"/>
</dbReference>
<accession>A0ABT7A6H0</accession>
<dbReference type="RefSeq" id="WP_274047389.1">
    <property type="nucleotide sequence ID" value="NZ_JANCPR020000048.1"/>
</dbReference>
<dbReference type="Proteomes" id="UP001214441">
    <property type="component" value="Unassembled WGS sequence"/>
</dbReference>
<dbReference type="SUPFAM" id="SSF51182">
    <property type="entry name" value="RmlC-like cupins"/>
    <property type="match status" value="1"/>
</dbReference>
<dbReference type="PANTHER" id="PTHR36156:SF2">
    <property type="entry name" value="CUPIN TYPE-2 DOMAIN-CONTAINING PROTEIN"/>
    <property type="match status" value="1"/>
</dbReference>
<organism evidence="2 3">
    <name type="scientific">Streptomyces iconiensis</name>
    <dbReference type="NCBI Taxonomy" id="1384038"/>
    <lineage>
        <taxon>Bacteria</taxon>
        <taxon>Bacillati</taxon>
        <taxon>Actinomycetota</taxon>
        <taxon>Actinomycetes</taxon>
        <taxon>Kitasatosporales</taxon>
        <taxon>Streptomycetaceae</taxon>
        <taxon>Streptomyces</taxon>
    </lineage>
</organism>
<dbReference type="CDD" id="cd02231">
    <property type="entry name" value="cupin_BLL6423-like"/>
    <property type="match status" value="1"/>
</dbReference>
<gene>
    <name evidence="2" type="ORF">NMN56_034365</name>
</gene>
<evidence type="ECO:0000259" key="1">
    <source>
        <dbReference type="Pfam" id="PF07883"/>
    </source>
</evidence>
<protein>
    <submittedName>
        <fullName evidence="2">Cupin domain-containing protein</fullName>
    </submittedName>
</protein>
<reference evidence="2 3" key="1">
    <citation type="submission" date="2023-05" db="EMBL/GenBank/DDBJ databases">
        <title>Streptantibioticus silvisoli sp. nov., acidotolerant actinomycetes 1 from pine litter.</title>
        <authorList>
            <person name="Swiecimska M."/>
            <person name="Golinska P."/>
            <person name="Sangal V."/>
            <person name="Wachnowicz B."/>
            <person name="Goodfellow M."/>
        </authorList>
    </citation>
    <scope>NUCLEOTIDE SEQUENCE [LARGE SCALE GENOMIC DNA]</scope>
    <source>
        <strain evidence="2 3">DSM 42109</strain>
    </source>
</reference>